<dbReference type="EMBL" id="CP032489">
    <property type="protein sequence ID" value="AYD48266.1"/>
    <property type="molecule type" value="Genomic_DNA"/>
</dbReference>
<dbReference type="PANTHER" id="PTHR37299:SF1">
    <property type="entry name" value="STAGE 0 SPORULATION PROTEIN A HOMOLOG"/>
    <property type="match status" value="1"/>
</dbReference>
<dbReference type="SMART" id="SM00448">
    <property type="entry name" value="REC"/>
    <property type="match status" value="1"/>
</dbReference>
<keyword evidence="1" id="KW-0597">Phosphoprotein</keyword>
<dbReference type="OrthoDB" id="2168082at2"/>
<evidence type="ECO:0000259" key="2">
    <source>
        <dbReference type="PROSITE" id="PS50110"/>
    </source>
</evidence>
<protein>
    <submittedName>
        <fullName evidence="3">DNA-binding response regulator</fullName>
    </submittedName>
</protein>
<dbReference type="PROSITE" id="PS50110">
    <property type="entry name" value="RESPONSE_REGULATORY"/>
    <property type="match status" value="1"/>
</dbReference>
<evidence type="ECO:0000256" key="1">
    <source>
        <dbReference type="PROSITE-ProRule" id="PRU00169"/>
    </source>
</evidence>
<dbReference type="InterPro" id="IPR011006">
    <property type="entry name" value="CheY-like_superfamily"/>
</dbReference>
<dbReference type="GO" id="GO:0000156">
    <property type="term" value="F:phosphorelay response regulator activity"/>
    <property type="evidence" value="ECO:0007669"/>
    <property type="project" value="InterPro"/>
</dbReference>
<dbReference type="Gene3D" id="3.40.50.2300">
    <property type="match status" value="1"/>
</dbReference>
<dbReference type="AlphaFoldDB" id="A0A386HRS3"/>
<dbReference type="InterPro" id="IPR007492">
    <property type="entry name" value="LytTR_DNA-bd_dom"/>
</dbReference>
<keyword evidence="4" id="KW-1185">Reference proteome</keyword>
<feature type="domain" description="Response regulatory" evidence="2">
    <location>
        <begin position="2"/>
        <end position="115"/>
    </location>
</feature>
<sequence>MQIVIIEDEIKTAKALARLINIVEKDAEIIATLQSVQSAISYFLLHKAPDIVFMDIQLSDGLCFDIFEEVKIECPIVFCTAYEEYALQGFNANGIDYILKPFTLETLKNTFKKIRLFSTHFQEGSISSDVTQKLLPVKDKKSFLVFQRNKYQAIPIEKIAYFFIKNELPALFTFSGEAYFLQQSLKDIYSLLSPQQFYRITRKYLVNFDAIKEVEHFFSRKLLVHLKVHVAESLLINKNNTTAFLEWMDQR</sequence>
<dbReference type="Proteomes" id="UP000266118">
    <property type="component" value="Chromosome"/>
</dbReference>
<dbReference type="SMART" id="SM00850">
    <property type="entry name" value="LytTR"/>
    <property type="match status" value="1"/>
</dbReference>
<evidence type="ECO:0000313" key="3">
    <source>
        <dbReference type="EMBL" id="AYD48266.1"/>
    </source>
</evidence>
<accession>A0A386HRS3</accession>
<feature type="modified residue" description="4-aspartylphosphate" evidence="1">
    <location>
        <position position="55"/>
    </location>
</feature>
<dbReference type="InterPro" id="IPR001789">
    <property type="entry name" value="Sig_transdc_resp-reg_receiver"/>
</dbReference>
<keyword evidence="3" id="KW-0238">DNA-binding</keyword>
<dbReference type="Gene3D" id="2.40.50.1020">
    <property type="entry name" value="LytTr DNA-binding domain"/>
    <property type="match status" value="1"/>
</dbReference>
<dbReference type="GO" id="GO:0003677">
    <property type="term" value="F:DNA binding"/>
    <property type="evidence" value="ECO:0007669"/>
    <property type="project" value="UniProtKB-KW"/>
</dbReference>
<dbReference type="Pfam" id="PF04397">
    <property type="entry name" value="LytTR"/>
    <property type="match status" value="1"/>
</dbReference>
<name>A0A386HRS3_9BACT</name>
<dbReference type="PANTHER" id="PTHR37299">
    <property type="entry name" value="TRANSCRIPTIONAL REGULATOR-RELATED"/>
    <property type="match status" value="1"/>
</dbReference>
<dbReference type="RefSeq" id="WP_119988781.1">
    <property type="nucleotide sequence ID" value="NZ_CP032489.1"/>
</dbReference>
<dbReference type="SUPFAM" id="SSF52172">
    <property type="entry name" value="CheY-like"/>
    <property type="match status" value="1"/>
</dbReference>
<dbReference type="KEGG" id="ark:D6B99_12030"/>
<proteinExistence type="predicted"/>
<dbReference type="InterPro" id="IPR046947">
    <property type="entry name" value="LytR-like"/>
</dbReference>
<gene>
    <name evidence="3" type="ORF">D6B99_12030</name>
</gene>
<dbReference type="Pfam" id="PF00072">
    <property type="entry name" value="Response_reg"/>
    <property type="match status" value="1"/>
</dbReference>
<reference evidence="3 4" key="1">
    <citation type="submission" date="2018-09" db="EMBL/GenBank/DDBJ databases">
        <title>Arachidicoccus sp. nov., a bacterium isolated from soil.</title>
        <authorList>
            <person name="Weon H.-Y."/>
            <person name="Kwon S.-W."/>
            <person name="Lee S.A."/>
        </authorList>
    </citation>
    <scope>NUCLEOTIDE SEQUENCE [LARGE SCALE GENOMIC DNA]</scope>
    <source>
        <strain evidence="3 4">KIS59-12</strain>
    </source>
</reference>
<evidence type="ECO:0000313" key="4">
    <source>
        <dbReference type="Proteomes" id="UP000266118"/>
    </source>
</evidence>
<organism evidence="3 4">
    <name type="scientific">Arachidicoccus soli</name>
    <dbReference type="NCBI Taxonomy" id="2341117"/>
    <lineage>
        <taxon>Bacteria</taxon>
        <taxon>Pseudomonadati</taxon>
        <taxon>Bacteroidota</taxon>
        <taxon>Chitinophagia</taxon>
        <taxon>Chitinophagales</taxon>
        <taxon>Chitinophagaceae</taxon>
        <taxon>Arachidicoccus</taxon>
    </lineage>
</organism>